<evidence type="ECO:0000256" key="7">
    <source>
        <dbReference type="ARBA" id="ARBA00022898"/>
    </source>
</evidence>
<evidence type="ECO:0000313" key="12">
    <source>
        <dbReference type="EMBL" id="KAJ1986649.1"/>
    </source>
</evidence>
<keyword evidence="6 12" id="KW-0808">Transferase</keyword>
<keyword evidence="9" id="KW-0443">Lipid metabolism</keyword>
<name>A0ABQ8PDE7_9FUNG</name>
<dbReference type="InterPro" id="IPR015422">
    <property type="entry name" value="PyrdxlP-dep_Trfase_small"/>
</dbReference>
<evidence type="ECO:0000256" key="9">
    <source>
        <dbReference type="ARBA" id="ARBA00023098"/>
    </source>
</evidence>
<evidence type="ECO:0000256" key="2">
    <source>
        <dbReference type="ARBA" id="ARBA00004760"/>
    </source>
</evidence>
<dbReference type="InterPro" id="IPR015424">
    <property type="entry name" value="PyrdxlP-dep_Trfase"/>
</dbReference>
<sequence length="532" mass="58872">MVSVAFVAAAASVATGTQQSTMLPPAAPDDGSKHGILRTVWDFTFRMGLRYIKNSYKDDPFRTFLEVCLIAFIIWYITKQKYNIGTNEIVLSEKEIDELVEEWAPEPLVPELTEFEREALDKAIMIDGPNGTKVRLASGSTSKPVLNFASYNFLGFIDNPDIEKRAIETLRKYGVGSCGPPGFYGTLDVHMELEKQLAAFIGHSAAILYSQAFTTTLSVIPCFSKRGDIIVADEGVCFAVQQAILLSRSKVYWYKHNDMSDLERVLKDVNKQLVGRRGKNALPRKFIVTEGLFQNTGDITPLDVLVDLKRRYKFRIILDESYSFGVLGKRGAGATDHFNIDPHEVDLLIGALSLALGASGGFCCADKDLVEHQRLSGLGYCFSASMPGILTVAASDAIHALEAHPEGYLNNLRENTALMRNSLKRIPGLQVDGALESPLIHVRLSPEALVRMKRSGGAWTKTDIDRVLTELTDEAQKDGVLLTRAMYVDEHERLLPNSSIRICVSSAHTRKEIEKCAHAVKSAVSRITSKKR</sequence>
<dbReference type="Pfam" id="PF00155">
    <property type="entry name" value="Aminotran_1_2"/>
    <property type="match status" value="1"/>
</dbReference>
<comment type="similarity">
    <text evidence="4">Belongs to the class-II pyridoxal-phosphate-dependent aminotransferase family.</text>
</comment>
<gene>
    <name evidence="12" type="primary">LCB1</name>
    <name evidence="12" type="ORF">EDC05_006212</name>
</gene>
<dbReference type="PANTHER" id="PTHR13693">
    <property type="entry name" value="CLASS II AMINOTRANSFERASE/8-AMINO-7-OXONONANOATE SYNTHASE"/>
    <property type="match status" value="1"/>
</dbReference>
<protein>
    <recommendedName>
        <fullName evidence="5">serine C-palmitoyltransferase</fullName>
        <ecNumber evidence="5">2.3.1.50</ecNumber>
    </recommendedName>
</protein>
<evidence type="ECO:0000259" key="11">
    <source>
        <dbReference type="Pfam" id="PF00155"/>
    </source>
</evidence>
<dbReference type="SUPFAM" id="SSF53383">
    <property type="entry name" value="PLP-dependent transferases"/>
    <property type="match status" value="1"/>
</dbReference>
<evidence type="ECO:0000256" key="6">
    <source>
        <dbReference type="ARBA" id="ARBA00022679"/>
    </source>
</evidence>
<dbReference type="InterPro" id="IPR004839">
    <property type="entry name" value="Aminotransferase_I/II_large"/>
</dbReference>
<dbReference type="EC" id="2.3.1.50" evidence="5"/>
<dbReference type="GO" id="GO:0004758">
    <property type="term" value="F:serine C-palmitoyltransferase activity"/>
    <property type="evidence" value="ECO:0007669"/>
    <property type="project" value="UniProtKB-EC"/>
</dbReference>
<evidence type="ECO:0000313" key="13">
    <source>
        <dbReference type="Proteomes" id="UP001151295"/>
    </source>
</evidence>
<evidence type="ECO:0000256" key="8">
    <source>
        <dbReference type="ARBA" id="ARBA00022919"/>
    </source>
</evidence>
<dbReference type="InterPro" id="IPR015421">
    <property type="entry name" value="PyrdxlP-dep_Trfase_major"/>
</dbReference>
<organism evidence="12 13">
    <name type="scientific">Coemansia umbellata</name>
    <dbReference type="NCBI Taxonomy" id="1424467"/>
    <lineage>
        <taxon>Eukaryota</taxon>
        <taxon>Fungi</taxon>
        <taxon>Fungi incertae sedis</taxon>
        <taxon>Zoopagomycota</taxon>
        <taxon>Kickxellomycotina</taxon>
        <taxon>Kickxellomycetes</taxon>
        <taxon>Kickxellales</taxon>
        <taxon>Kickxellaceae</taxon>
        <taxon>Coemansia</taxon>
    </lineage>
</organism>
<keyword evidence="10 12" id="KW-0012">Acyltransferase</keyword>
<dbReference type="EMBL" id="JANBQD010000161">
    <property type="protein sequence ID" value="KAJ1986649.1"/>
    <property type="molecule type" value="Genomic_DNA"/>
</dbReference>
<dbReference type="Gene3D" id="3.40.640.10">
    <property type="entry name" value="Type I PLP-dependent aspartate aminotransferase-like (Major domain)"/>
    <property type="match status" value="1"/>
</dbReference>
<proteinExistence type="inferred from homology"/>
<comment type="cofactor">
    <cofactor evidence="1">
        <name>pyridoxal 5'-phosphate</name>
        <dbReference type="ChEBI" id="CHEBI:597326"/>
    </cofactor>
</comment>
<evidence type="ECO:0000256" key="10">
    <source>
        <dbReference type="ARBA" id="ARBA00023315"/>
    </source>
</evidence>
<keyword evidence="7" id="KW-0663">Pyridoxal phosphate</keyword>
<dbReference type="InterPro" id="IPR050087">
    <property type="entry name" value="AON_synthase_class-II"/>
</dbReference>
<comment type="caution">
    <text evidence="12">The sequence shown here is derived from an EMBL/GenBank/DDBJ whole genome shotgun (WGS) entry which is preliminary data.</text>
</comment>
<keyword evidence="8" id="KW-0746">Sphingolipid metabolism</keyword>
<keyword evidence="13" id="KW-1185">Reference proteome</keyword>
<evidence type="ECO:0000256" key="1">
    <source>
        <dbReference type="ARBA" id="ARBA00001933"/>
    </source>
</evidence>
<reference evidence="12" key="1">
    <citation type="submission" date="2022-07" db="EMBL/GenBank/DDBJ databases">
        <title>Phylogenomic reconstructions and comparative analyses of Kickxellomycotina fungi.</title>
        <authorList>
            <person name="Reynolds N.K."/>
            <person name="Stajich J.E."/>
            <person name="Barry K."/>
            <person name="Grigoriev I.V."/>
            <person name="Crous P."/>
            <person name="Smith M.E."/>
        </authorList>
    </citation>
    <scope>NUCLEOTIDE SEQUENCE</scope>
    <source>
        <strain evidence="12">BCRC 34882</strain>
    </source>
</reference>
<comment type="pathway">
    <text evidence="2">Lipid metabolism; sphingolipid metabolism.</text>
</comment>
<evidence type="ECO:0000256" key="5">
    <source>
        <dbReference type="ARBA" id="ARBA00013220"/>
    </source>
</evidence>
<accession>A0ABQ8PDE7</accession>
<evidence type="ECO:0000256" key="3">
    <source>
        <dbReference type="ARBA" id="ARBA00004991"/>
    </source>
</evidence>
<dbReference type="PANTHER" id="PTHR13693:SF2">
    <property type="entry name" value="SERINE PALMITOYLTRANSFERASE 1"/>
    <property type="match status" value="1"/>
</dbReference>
<evidence type="ECO:0000256" key="4">
    <source>
        <dbReference type="ARBA" id="ARBA00008392"/>
    </source>
</evidence>
<dbReference type="Proteomes" id="UP001151295">
    <property type="component" value="Unassembled WGS sequence"/>
</dbReference>
<dbReference type="Gene3D" id="3.90.1150.10">
    <property type="entry name" value="Aspartate Aminotransferase, domain 1"/>
    <property type="match status" value="1"/>
</dbReference>
<feature type="domain" description="Aminotransferase class I/classII large" evidence="11">
    <location>
        <begin position="144"/>
        <end position="519"/>
    </location>
</feature>
<comment type="pathway">
    <text evidence="3">Sphingolipid metabolism.</text>
</comment>